<evidence type="ECO:0000313" key="6">
    <source>
        <dbReference type="EMBL" id="MCL6268752.1"/>
    </source>
</evidence>
<sequence length="180" mass="19850">MYTGQLPKHISPRKLAMQDAVIEGVLPVASCERLRDVLADDQDNVRVVLRFSVDEQRRPLIQGELEGELGMICQRCLEVAKVQISASVNVAMVLNEDQARNLPGYLDPLLVEDEAVDLQPFLEEEILLNLPIVAYHENESCHSGQAAYSTLPSDSAEAEATVEVKRPNPFSVLADLKAGK</sequence>
<evidence type="ECO:0000256" key="2">
    <source>
        <dbReference type="ARBA" id="ARBA00010740"/>
    </source>
</evidence>
<gene>
    <name evidence="6" type="ORF">M3P05_02155</name>
</gene>
<keyword evidence="7" id="KW-1185">Reference proteome</keyword>
<proteinExistence type="inferred from homology"/>
<comment type="similarity">
    <text evidence="2">Belongs to the DUF177 domain family.</text>
</comment>
<reference evidence="6 7" key="1">
    <citation type="submission" date="2022-05" db="EMBL/GenBank/DDBJ databases">
        <authorList>
            <person name="Park J.-S."/>
        </authorList>
    </citation>
    <scope>NUCLEOTIDE SEQUENCE [LARGE SCALE GENOMIC DNA]</scope>
    <source>
        <strain evidence="6 7">2012CJ34-2</strain>
    </source>
</reference>
<keyword evidence="4" id="KW-0690">Ribosome biogenesis</keyword>
<dbReference type="RefSeq" id="WP_249697584.1">
    <property type="nucleotide sequence ID" value="NZ_JAMFLX010000002.1"/>
</dbReference>
<dbReference type="EMBL" id="JAMFLX010000002">
    <property type="protein sequence ID" value="MCL6268752.1"/>
    <property type="molecule type" value="Genomic_DNA"/>
</dbReference>
<comment type="caution">
    <text evidence="6">The sequence shown here is derived from an EMBL/GenBank/DDBJ whole genome shotgun (WGS) entry which is preliminary data.</text>
</comment>
<dbReference type="Pfam" id="PF02620">
    <property type="entry name" value="YceD"/>
    <property type="match status" value="1"/>
</dbReference>
<dbReference type="InterPro" id="IPR003772">
    <property type="entry name" value="YceD"/>
</dbReference>
<evidence type="ECO:0000256" key="1">
    <source>
        <dbReference type="ARBA" id="ARBA00002868"/>
    </source>
</evidence>
<evidence type="ECO:0000256" key="4">
    <source>
        <dbReference type="ARBA" id="ARBA00022517"/>
    </source>
</evidence>
<name>A0ABT0PBJ7_9GAMM</name>
<evidence type="ECO:0000256" key="5">
    <source>
        <dbReference type="ARBA" id="ARBA00031841"/>
    </source>
</evidence>
<accession>A0ABT0PBJ7</accession>
<protein>
    <recommendedName>
        <fullName evidence="3">Large ribosomal RNA subunit accumulation protein YceD</fullName>
    </recommendedName>
    <alternativeName>
        <fullName evidence="5">23S rRNA accumulation protein YceD</fullName>
    </alternativeName>
</protein>
<dbReference type="InterPro" id="IPR039255">
    <property type="entry name" value="YceD_bac"/>
</dbReference>
<dbReference type="PANTHER" id="PTHR38099:SF1">
    <property type="entry name" value="LARGE RIBOSOMAL RNA SUBUNIT ACCUMULATION PROTEIN YCED"/>
    <property type="match status" value="1"/>
</dbReference>
<dbReference type="Proteomes" id="UP001203338">
    <property type="component" value="Unassembled WGS sequence"/>
</dbReference>
<organism evidence="6 7">
    <name type="scientific">Parendozoicomonas callyspongiae</name>
    <dbReference type="NCBI Taxonomy" id="2942213"/>
    <lineage>
        <taxon>Bacteria</taxon>
        <taxon>Pseudomonadati</taxon>
        <taxon>Pseudomonadota</taxon>
        <taxon>Gammaproteobacteria</taxon>
        <taxon>Oceanospirillales</taxon>
        <taxon>Endozoicomonadaceae</taxon>
        <taxon>Parendozoicomonas</taxon>
    </lineage>
</organism>
<evidence type="ECO:0000256" key="3">
    <source>
        <dbReference type="ARBA" id="ARBA00015716"/>
    </source>
</evidence>
<comment type="function">
    <text evidence="1">Plays a role in synthesis, processing and/or stability of 23S rRNA.</text>
</comment>
<evidence type="ECO:0000313" key="7">
    <source>
        <dbReference type="Proteomes" id="UP001203338"/>
    </source>
</evidence>
<dbReference type="PANTHER" id="PTHR38099">
    <property type="entry name" value="LARGE RIBOSOMAL RNA SUBUNIT ACCUMULATION PROTEIN YCED"/>
    <property type="match status" value="1"/>
</dbReference>